<dbReference type="Proteomes" id="UP000823775">
    <property type="component" value="Unassembled WGS sequence"/>
</dbReference>
<keyword evidence="3" id="KW-1185">Reference proteome</keyword>
<feature type="non-terminal residue" evidence="2">
    <location>
        <position position="129"/>
    </location>
</feature>
<organism evidence="2 3">
    <name type="scientific">Datura stramonium</name>
    <name type="common">Jimsonweed</name>
    <name type="synonym">Common thornapple</name>
    <dbReference type="NCBI Taxonomy" id="4076"/>
    <lineage>
        <taxon>Eukaryota</taxon>
        <taxon>Viridiplantae</taxon>
        <taxon>Streptophyta</taxon>
        <taxon>Embryophyta</taxon>
        <taxon>Tracheophyta</taxon>
        <taxon>Spermatophyta</taxon>
        <taxon>Magnoliopsida</taxon>
        <taxon>eudicotyledons</taxon>
        <taxon>Gunneridae</taxon>
        <taxon>Pentapetalae</taxon>
        <taxon>asterids</taxon>
        <taxon>lamiids</taxon>
        <taxon>Solanales</taxon>
        <taxon>Solanaceae</taxon>
        <taxon>Solanoideae</taxon>
        <taxon>Datureae</taxon>
        <taxon>Datura</taxon>
    </lineage>
</organism>
<comment type="caution">
    <text evidence="2">The sequence shown here is derived from an EMBL/GenBank/DDBJ whole genome shotgun (WGS) entry which is preliminary data.</text>
</comment>
<evidence type="ECO:0000256" key="1">
    <source>
        <dbReference type="SAM" id="SignalP"/>
    </source>
</evidence>
<protein>
    <submittedName>
        <fullName evidence="2">Uncharacterized protein</fullName>
    </submittedName>
</protein>
<accession>A0ABS8SA51</accession>
<feature type="signal peptide" evidence="1">
    <location>
        <begin position="1"/>
        <end position="27"/>
    </location>
</feature>
<sequence length="129" mass="14409">MLKTDHKASILVVWLFCLPSNLLVLEGDGNWFTIALFHNYRTPSIVSPAPVFLPAVSQVSRNFSSLKAQVIQERVQQVHVDSSIVVAQVAEEGVQQVPRDTSTLETQDVHDQVQEASLNFGENELPREQ</sequence>
<proteinExistence type="predicted"/>
<evidence type="ECO:0000313" key="3">
    <source>
        <dbReference type="Proteomes" id="UP000823775"/>
    </source>
</evidence>
<keyword evidence="1" id="KW-0732">Signal</keyword>
<gene>
    <name evidence="2" type="ORF">HAX54_029372</name>
</gene>
<name>A0ABS8SA51_DATST</name>
<feature type="chain" id="PRO_5047370553" evidence="1">
    <location>
        <begin position="28"/>
        <end position="129"/>
    </location>
</feature>
<dbReference type="EMBL" id="JACEIK010000364">
    <property type="protein sequence ID" value="MCD7455729.1"/>
    <property type="molecule type" value="Genomic_DNA"/>
</dbReference>
<evidence type="ECO:0000313" key="2">
    <source>
        <dbReference type="EMBL" id="MCD7455729.1"/>
    </source>
</evidence>
<reference evidence="2 3" key="1">
    <citation type="journal article" date="2021" name="BMC Genomics">
        <title>Datura genome reveals duplications of psychoactive alkaloid biosynthetic genes and high mutation rate following tissue culture.</title>
        <authorList>
            <person name="Rajewski A."/>
            <person name="Carter-House D."/>
            <person name="Stajich J."/>
            <person name="Litt A."/>
        </authorList>
    </citation>
    <scope>NUCLEOTIDE SEQUENCE [LARGE SCALE GENOMIC DNA]</scope>
    <source>
        <strain evidence="2">AR-01</strain>
    </source>
</reference>